<feature type="region of interest" description="Disordered" evidence="1">
    <location>
        <begin position="155"/>
        <end position="174"/>
    </location>
</feature>
<reference evidence="3 4" key="1">
    <citation type="submission" date="2017-07" db="EMBL/GenBank/DDBJ databases">
        <title>Draft sequence of Rhodococcus enclensis 23b-28.</title>
        <authorList>
            <person name="Besaury L."/>
            <person name="Sancelme M."/>
            <person name="Amato P."/>
            <person name="Lallement A."/>
            <person name="Delort A.-M."/>
        </authorList>
    </citation>
    <scope>NUCLEOTIDE SEQUENCE [LARGE SCALE GENOMIC DNA]</scope>
    <source>
        <strain evidence="3 4">23b-28</strain>
    </source>
</reference>
<dbReference type="InterPro" id="IPR000120">
    <property type="entry name" value="Amidase"/>
</dbReference>
<dbReference type="EMBL" id="NOVD01000001">
    <property type="protein sequence ID" value="PCK29383.1"/>
    <property type="molecule type" value="Genomic_DNA"/>
</dbReference>
<sequence>MATIRPDDNAIDTAAKHYGITLDQSARLEWPALIDGALGSYDLVDQLYADEATPPTTSREHTVPTASENPLSAWYVTTSIPPTSDGVLTGRRVAIKDNVTVAGVPMMNGSRTVEGFTPSRDATVVTRLLAAGATVAGKAVCEDLCFSGSSFTPASGPVRNPWDPQREAGGSSGGSAALVANGDVDFAIGGDQGGSIRIPAAFCGVVGHKPTFGLVPYTGAFPIERTIDHLGPITRTVHDAALMLSVIAGRDGNDPRQADSVEAGDYLSTLDSDVDGLRIGIVREGFGHAVSQPEVDDAVRAAAHSLAEIGCTVEEVNIPWHLHAFHIWNVIATDGGAYQMLDGNGYGMNAEGLYDPELMAHFASRRLQHADALSETVKLVALTGHHGITTLGGASYGKARNLVPLARAAYDTALRQFDVLVMPTLPYVASELPANDVDRATFITKALGMIANTAPFDVTGHPSLSVPAGLVNGLPVGMMITGKTFDDATVLRVGRAFEKLRGAFPTPADHISDSAPQLSLT</sequence>
<dbReference type="Gene3D" id="3.90.1300.10">
    <property type="entry name" value="Amidase signature (AS) domain"/>
    <property type="match status" value="1"/>
</dbReference>
<proteinExistence type="predicted"/>
<protein>
    <submittedName>
        <fullName evidence="3">Amidase</fullName>
    </submittedName>
</protein>
<feature type="domain" description="Amidase" evidence="2">
    <location>
        <begin position="84"/>
        <end position="491"/>
    </location>
</feature>
<dbReference type="InterPro" id="IPR023631">
    <property type="entry name" value="Amidase_dom"/>
</dbReference>
<evidence type="ECO:0000256" key="1">
    <source>
        <dbReference type="SAM" id="MobiDB-lite"/>
    </source>
</evidence>
<dbReference type="RefSeq" id="WP_099696918.1">
    <property type="nucleotide sequence ID" value="NZ_NOVD01000001.1"/>
</dbReference>
<dbReference type="InterPro" id="IPR020556">
    <property type="entry name" value="Amidase_CS"/>
</dbReference>
<dbReference type="PANTHER" id="PTHR11895:SF170">
    <property type="entry name" value="AMIDASE"/>
    <property type="match status" value="1"/>
</dbReference>
<dbReference type="Gene3D" id="1.10.20.60">
    <property type="entry name" value="Glu-tRNAGln amidotransferase C subunit, N-terminal domain"/>
    <property type="match status" value="1"/>
</dbReference>
<evidence type="ECO:0000259" key="2">
    <source>
        <dbReference type="Pfam" id="PF01425"/>
    </source>
</evidence>
<name>A0A2A5JIQ6_RHOSG</name>
<evidence type="ECO:0000313" key="3">
    <source>
        <dbReference type="EMBL" id="PCK29383.1"/>
    </source>
</evidence>
<dbReference type="AlphaFoldDB" id="A0A2A5JIQ6"/>
<dbReference type="SUPFAM" id="SSF75304">
    <property type="entry name" value="Amidase signature (AS) enzymes"/>
    <property type="match status" value="1"/>
</dbReference>
<evidence type="ECO:0000313" key="4">
    <source>
        <dbReference type="Proteomes" id="UP000230886"/>
    </source>
</evidence>
<accession>A0A2A5JIQ6</accession>
<comment type="caution">
    <text evidence="3">The sequence shown here is derived from an EMBL/GenBank/DDBJ whole genome shotgun (WGS) entry which is preliminary data.</text>
</comment>
<dbReference type="PANTHER" id="PTHR11895">
    <property type="entry name" value="TRANSAMIDASE"/>
    <property type="match status" value="1"/>
</dbReference>
<dbReference type="InterPro" id="IPR036928">
    <property type="entry name" value="AS_sf"/>
</dbReference>
<dbReference type="Pfam" id="PF01425">
    <property type="entry name" value="Amidase"/>
    <property type="match status" value="1"/>
</dbReference>
<dbReference type="Proteomes" id="UP000230886">
    <property type="component" value="Unassembled WGS sequence"/>
</dbReference>
<gene>
    <name evidence="3" type="ORF">CHR55_03150</name>
</gene>
<dbReference type="PROSITE" id="PS00571">
    <property type="entry name" value="AMIDASES"/>
    <property type="match status" value="1"/>
</dbReference>
<dbReference type="NCBIfam" id="NF005565">
    <property type="entry name" value="PRK07235.1"/>
    <property type="match status" value="1"/>
</dbReference>
<dbReference type="GO" id="GO:0003824">
    <property type="term" value="F:catalytic activity"/>
    <property type="evidence" value="ECO:0007669"/>
    <property type="project" value="InterPro"/>
</dbReference>
<organism evidence="3 4">
    <name type="scientific">Rhodococcus qingshengii</name>
    <dbReference type="NCBI Taxonomy" id="334542"/>
    <lineage>
        <taxon>Bacteria</taxon>
        <taxon>Bacillati</taxon>
        <taxon>Actinomycetota</taxon>
        <taxon>Actinomycetes</taxon>
        <taxon>Mycobacteriales</taxon>
        <taxon>Nocardiaceae</taxon>
        <taxon>Rhodococcus</taxon>
        <taxon>Rhodococcus erythropolis group</taxon>
    </lineage>
</organism>